<dbReference type="Gene3D" id="3.30.420.10">
    <property type="entry name" value="Ribonuclease H-like superfamily/Ribonuclease H"/>
    <property type="match status" value="1"/>
</dbReference>
<protein>
    <recommendedName>
        <fullName evidence="13">Ribonuclease</fullName>
        <ecNumber evidence="13">3.1.26.4</ecNumber>
    </recommendedName>
</protein>
<evidence type="ECO:0000256" key="1">
    <source>
        <dbReference type="ARBA" id="ARBA00000077"/>
    </source>
</evidence>
<keyword evidence="10 12" id="KW-0378">Hydrolase</keyword>
<dbReference type="GO" id="GO:0004523">
    <property type="term" value="F:RNA-DNA hybrid ribonuclease activity"/>
    <property type="evidence" value="ECO:0007669"/>
    <property type="project" value="UniProtKB-UniRule"/>
</dbReference>
<evidence type="ECO:0000256" key="7">
    <source>
        <dbReference type="ARBA" id="ARBA00022722"/>
    </source>
</evidence>
<feature type="binding site" evidence="12">
    <location>
        <position position="113"/>
    </location>
    <ligand>
        <name>a divalent metal cation</name>
        <dbReference type="ChEBI" id="CHEBI:60240"/>
    </ligand>
</feature>
<dbReference type="CDD" id="cd06590">
    <property type="entry name" value="RNase_HII_bacteria_HIII_like"/>
    <property type="match status" value="1"/>
</dbReference>
<evidence type="ECO:0000256" key="10">
    <source>
        <dbReference type="ARBA" id="ARBA00022801"/>
    </source>
</evidence>
<evidence type="ECO:0000256" key="3">
    <source>
        <dbReference type="ARBA" id="ARBA00004065"/>
    </source>
</evidence>
<comment type="cofactor">
    <cofactor evidence="2">
        <name>Mg(2+)</name>
        <dbReference type="ChEBI" id="CHEBI:18420"/>
    </cofactor>
</comment>
<feature type="binding site" evidence="12">
    <location>
        <position position="218"/>
    </location>
    <ligand>
        <name>a divalent metal cation</name>
        <dbReference type="ChEBI" id="CHEBI:60240"/>
    </ligand>
</feature>
<accession>A0AAQ3LI73</accession>
<dbReference type="InterPro" id="IPR012295">
    <property type="entry name" value="TBP_dom_sf"/>
</dbReference>
<feature type="domain" description="RNase H type-2" evidence="14">
    <location>
        <begin position="106"/>
        <end position="319"/>
    </location>
</feature>
<evidence type="ECO:0000259" key="14">
    <source>
        <dbReference type="PROSITE" id="PS51975"/>
    </source>
</evidence>
<keyword evidence="9 12" id="KW-0255">Endonuclease</keyword>
<proteinExistence type="inferred from homology"/>
<evidence type="ECO:0000256" key="4">
    <source>
        <dbReference type="ARBA" id="ARBA00004496"/>
    </source>
</evidence>
<comment type="function">
    <text evidence="3 13">Endonuclease that specifically degrades the RNA of RNA-DNA hybrids.</text>
</comment>
<evidence type="ECO:0000256" key="13">
    <source>
        <dbReference type="RuleBase" id="RU003515"/>
    </source>
</evidence>
<evidence type="ECO:0000256" key="12">
    <source>
        <dbReference type="PROSITE-ProRule" id="PRU01319"/>
    </source>
</evidence>
<evidence type="ECO:0000256" key="8">
    <source>
        <dbReference type="ARBA" id="ARBA00022723"/>
    </source>
</evidence>
<dbReference type="InterPro" id="IPR036397">
    <property type="entry name" value="RNaseH_sf"/>
</dbReference>
<dbReference type="AlphaFoldDB" id="A0AAQ3LI73"/>
<dbReference type="PANTHER" id="PTHR10954:SF23">
    <property type="entry name" value="RIBONUCLEASE"/>
    <property type="match status" value="1"/>
</dbReference>
<dbReference type="GO" id="GO:0032299">
    <property type="term" value="C:ribonuclease H2 complex"/>
    <property type="evidence" value="ECO:0007669"/>
    <property type="project" value="TreeGrafter"/>
</dbReference>
<keyword evidence="6" id="KW-0963">Cytoplasm</keyword>
<dbReference type="KEGG" id="puo:RZN69_05535"/>
<sequence length="326" mass="36901">MPKKRKKQEEVDEGPKKKTIYTIKLDDAQLDAVKAWCDKRMWNFYEVDYARFGFKGDGVNIVGYESGKLVVQGKKTEDWVTYVLEGEITHDPKLGYDDVLHPEWFETHAGLDESGKGDFFGPLTTACVIADRPMIEEWREAGLQDSKKITSDAAILKLDKMICNTKGVVVKRMCLGMAKYNELYHKFGGNLNRLLAWMHVKATEAALAERHVSWGMLDQFTKSPIVQNQLKVEGFELKMMTKAEADPVVAAASVAARAEYVRRMKQLSEKYGEPLLKGASAKVREQGKAIVKKFGDDALGDFAKLHFRTAYEVLGLPVPEKKEWKK</sequence>
<gene>
    <name evidence="15" type="primary">rnhC</name>
    <name evidence="15" type="ORF">RZN69_05535</name>
</gene>
<dbReference type="EMBL" id="CP136920">
    <property type="protein sequence ID" value="WOO42544.1"/>
    <property type="molecule type" value="Genomic_DNA"/>
</dbReference>
<comment type="catalytic activity">
    <reaction evidence="1 12 13">
        <text>Endonucleolytic cleavage to 5'-phosphomonoester.</text>
        <dbReference type="EC" id="3.1.26.4"/>
    </reaction>
</comment>
<keyword evidence="11" id="KW-0460">Magnesium</keyword>
<dbReference type="EC" id="3.1.26.4" evidence="13"/>
<dbReference type="PANTHER" id="PTHR10954">
    <property type="entry name" value="RIBONUCLEASE H2 SUBUNIT A"/>
    <property type="match status" value="1"/>
</dbReference>
<dbReference type="InterPro" id="IPR004641">
    <property type="entry name" value="RNase_HIII"/>
</dbReference>
<dbReference type="InterPro" id="IPR001352">
    <property type="entry name" value="RNase_HII/HIII"/>
</dbReference>
<dbReference type="SUPFAM" id="SSF53098">
    <property type="entry name" value="Ribonuclease H-like"/>
    <property type="match status" value="1"/>
</dbReference>
<evidence type="ECO:0000256" key="5">
    <source>
        <dbReference type="ARBA" id="ARBA00008378"/>
    </source>
</evidence>
<keyword evidence="8 12" id="KW-0479">Metal-binding</keyword>
<comment type="cofactor">
    <cofactor evidence="12">
        <name>Mn(2+)</name>
        <dbReference type="ChEBI" id="CHEBI:29035"/>
    </cofactor>
    <cofactor evidence="12">
        <name>Mg(2+)</name>
        <dbReference type="ChEBI" id="CHEBI:18420"/>
    </cofactor>
    <text evidence="12">Manganese or magnesium. Binds 1 divalent metal ion per monomer in the absence of substrate. May bind a second metal ion after substrate binding.</text>
</comment>
<organism evidence="15 16">
    <name type="scientific">Rubellicoccus peritrichatus</name>
    <dbReference type="NCBI Taxonomy" id="3080537"/>
    <lineage>
        <taxon>Bacteria</taxon>
        <taxon>Pseudomonadati</taxon>
        <taxon>Verrucomicrobiota</taxon>
        <taxon>Opitutia</taxon>
        <taxon>Puniceicoccales</taxon>
        <taxon>Cerasicoccaceae</taxon>
        <taxon>Rubellicoccus</taxon>
    </lineage>
</organism>
<dbReference type="NCBIfam" id="TIGR00716">
    <property type="entry name" value="rnhC"/>
    <property type="match status" value="1"/>
</dbReference>
<dbReference type="GO" id="GO:0003723">
    <property type="term" value="F:RNA binding"/>
    <property type="evidence" value="ECO:0007669"/>
    <property type="project" value="UniProtKB-UniRule"/>
</dbReference>
<keyword evidence="7 12" id="KW-0540">Nuclease</keyword>
<comment type="subcellular location">
    <subcellularLocation>
        <location evidence="4">Cytoplasm</location>
    </subcellularLocation>
</comment>
<evidence type="ECO:0000313" key="15">
    <source>
        <dbReference type="EMBL" id="WOO42544.1"/>
    </source>
</evidence>
<reference evidence="15 16" key="1">
    <citation type="submission" date="2023-10" db="EMBL/GenBank/DDBJ databases">
        <title>Rubellicoccus peritrichatus gen. nov., sp. nov., isolated from an algae of coral reef tank.</title>
        <authorList>
            <person name="Luo J."/>
        </authorList>
    </citation>
    <scope>NUCLEOTIDE SEQUENCE [LARGE SCALE GENOMIC DNA]</scope>
    <source>
        <strain evidence="15 16">CR14</strain>
    </source>
</reference>
<dbReference type="InterPro" id="IPR024567">
    <property type="entry name" value="RNase_HII/HIII_dom"/>
</dbReference>
<evidence type="ECO:0000256" key="2">
    <source>
        <dbReference type="ARBA" id="ARBA00001946"/>
    </source>
</evidence>
<evidence type="ECO:0000256" key="11">
    <source>
        <dbReference type="ARBA" id="ARBA00022842"/>
    </source>
</evidence>
<dbReference type="GO" id="GO:0005737">
    <property type="term" value="C:cytoplasm"/>
    <property type="evidence" value="ECO:0007669"/>
    <property type="project" value="UniProtKB-SubCell"/>
</dbReference>
<keyword evidence="16" id="KW-1185">Reference proteome</keyword>
<dbReference type="Pfam" id="PF01351">
    <property type="entry name" value="RNase_HII"/>
    <property type="match status" value="1"/>
</dbReference>
<dbReference type="GO" id="GO:0043137">
    <property type="term" value="P:DNA replication, removal of RNA primer"/>
    <property type="evidence" value="ECO:0007669"/>
    <property type="project" value="TreeGrafter"/>
</dbReference>
<evidence type="ECO:0000256" key="6">
    <source>
        <dbReference type="ARBA" id="ARBA00022490"/>
    </source>
</evidence>
<evidence type="ECO:0000256" key="9">
    <source>
        <dbReference type="ARBA" id="ARBA00022759"/>
    </source>
</evidence>
<dbReference type="Gene3D" id="3.30.310.10">
    <property type="entry name" value="TATA-Binding Protein"/>
    <property type="match status" value="1"/>
</dbReference>
<dbReference type="RefSeq" id="WP_317835066.1">
    <property type="nucleotide sequence ID" value="NZ_CP136920.1"/>
</dbReference>
<feature type="binding site" evidence="12">
    <location>
        <position position="112"/>
    </location>
    <ligand>
        <name>a divalent metal cation</name>
        <dbReference type="ChEBI" id="CHEBI:60240"/>
    </ligand>
</feature>
<comment type="similarity">
    <text evidence="5">Belongs to the RNase HII family. RnhC subfamily.</text>
</comment>
<dbReference type="Proteomes" id="UP001304300">
    <property type="component" value="Chromosome"/>
</dbReference>
<dbReference type="GO" id="GO:0046872">
    <property type="term" value="F:metal ion binding"/>
    <property type="evidence" value="ECO:0007669"/>
    <property type="project" value="UniProtKB-KW"/>
</dbReference>
<name>A0AAQ3LI73_9BACT</name>
<dbReference type="GO" id="GO:0006298">
    <property type="term" value="P:mismatch repair"/>
    <property type="evidence" value="ECO:0007669"/>
    <property type="project" value="TreeGrafter"/>
</dbReference>
<dbReference type="PROSITE" id="PS51975">
    <property type="entry name" value="RNASE_H_2"/>
    <property type="match status" value="1"/>
</dbReference>
<evidence type="ECO:0000313" key="16">
    <source>
        <dbReference type="Proteomes" id="UP001304300"/>
    </source>
</evidence>
<dbReference type="InterPro" id="IPR012337">
    <property type="entry name" value="RNaseH-like_sf"/>
</dbReference>